<evidence type="ECO:0000256" key="5">
    <source>
        <dbReference type="ARBA" id="ARBA00022989"/>
    </source>
</evidence>
<feature type="transmembrane region" description="Helical" evidence="7">
    <location>
        <begin position="351"/>
        <end position="376"/>
    </location>
</feature>
<evidence type="ECO:0000256" key="7">
    <source>
        <dbReference type="SAM" id="Phobius"/>
    </source>
</evidence>
<dbReference type="EMBL" id="BAABDD010000016">
    <property type="protein sequence ID" value="GAA3751588.1"/>
    <property type="molecule type" value="Genomic_DNA"/>
</dbReference>
<dbReference type="InterPro" id="IPR006153">
    <property type="entry name" value="Cation/H_exchanger_TM"/>
</dbReference>
<accession>A0ABP7G1U9</accession>
<sequence>MHVSATLLMELGAVFLVLSFLAAVARRWAFSPVPLYLLAGLALGEGGIAPIPAVGEFVETGAAIGVVLLLLLLGLEFSTTEFTHSLRRHLPSALVDGLLNAVPGALLGWVLGLSWGGCLALAGITWISSSGIVARLLSDLRRLGNRETPSVLSILVLEDIAMAIYLPLMGSLAIGGTLGQMSLALGTALCALALAFFVSHRLHHVLGRLVDTQHSEQFLLRVMGLTLLVAGLSEFARASAPVGAFLIGLALSGPLADRARRVIEPVRDLFALVFFLAIGLTIDPRELVPLLPVALALAAVTAVTKVLTGWYAARREGAALRGRLRAGTVLIARGEFSIVIAGLAAGIEPSLVPLAAAYVITLAIAGPIATYLVGVLPARKAPRRRQSEAGA</sequence>
<feature type="transmembrane region" description="Helical" evidence="7">
    <location>
        <begin position="180"/>
        <end position="198"/>
    </location>
</feature>
<keyword evidence="10" id="KW-1185">Reference proteome</keyword>
<comment type="caution">
    <text evidence="9">The sequence shown here is derived from an EMBL/GenBank/DDBJ whole genome shotgun (WGS) entry which is preliminary data.</text>
</comment>
<evidence type="ECO:0000313" key="10">
    <source>
        <dbReference type="Proteomes" id="UP001500908"/>
    </source>
</evidence>
<name>A0ABP7G1U9_9ACTN</name>
<reference evidence="10" key="1">
    <citation type="journal article" date="2019" name="Int. J. Syst. Evol. Microbiol.">
        <title>The Global Catalogue of Microorganisms (GCM) 10K type strain sequencing project: providing services to taxonomists for standard genome sequencing and annotation.</title>
        <authorList>
            <consortium name="The Broad Institute Genomics Platform"/>
            <consortium name="The Broad Institute Genome Sequencing Center for Infectious Disease"/>
            <person name="Wu L."/>
            <person name="Ma J."/>
        </authorList>
    </citation>
    <scope>NUCLEOTIDE SEQUENCE [LARGE SCALE GENOMIC DNA]</scope>
    <source>
        <strain evidence="10">JCM 17137</strain>
    </source>
</reference>
<feature type="transmembrane region" description="Helical" evidence="7">
    <location>
        <begin position="288"/>
        <end position="312"/>
    </location>
</feature>
<evidence type="ECO:0000256" key="3">
    <source>
        <dbReference type="ARBA" id="ARBA00022448"/>
    </source>
</evidence>
<keyword evidence="5 7" id="KW-1133">Transmembrane helix</keyword>
<feature type="transmembrane region" description="Helical" evidence="7">
    <location>
        <begin position="242"/>
        <end position="259"/>
    </location>
</feature>
<dbReference type="Pfam" id="PF00999">
    <property type="entry name" value="Na_H_Exchanger"/>
    <property type="match status" value="1"/>
</dbReference>
<dbReference type="Gene3D" id="1.20.1530.20">
    <property type="match status" value="1"/>
</dbReference>
<organism evidence="9 10">
    <name type="scientific">Salinactinospora qingdaonensis</name>
    <dbReference type="NCBI Taxonomy" id="702744"/>
    <lineage>
        <taxon>Bacteria</taxon>
        <taxon>Bacillati</taxon>
        <taxon>Actinomycetota</taxon>
        <taxon>Actinomycetes</taxon>
        <taxon>Streptosporangiales</taxon>
        <taxon>Nocardiopsidaceae</taxon>
        <taxon>Salinactinospora</taxon>
    </lineage>
</organism>
<evidence type="ECO:0000256" key="4">
    <source>
        <dbReference type="ARBA" id="ARBA00022692"/>
    </source>
</evidence>
<dbReference type="RefSeq" id="WP_344972872.1">
    <property type="nucleotide sequence ID" value="NZ_BAABDD010000016.1"/>
</dbReference>
<proteinExistence type="inferred from homology"/>
<feature type="transmembrane region" description="Helical" evidence="7">
    <location>
        <begin position="150"/>
        <end position="174"/>
    </location>
</feature>
<dbReference type="PANTHER" id="PTHR42751:SF6">
    <property type="entry name" value="CONSERVED INTEGRAL MEMBRANE TRANSPORT PROTEIN-RELATED"/>
    <property type="match status" value="1"/>
</dbReference>
<evidence type="ECO:0000313" key="9">
    <source>
        <dbReference type="EMBL" id="GAA3751588.1"/>
    </source>
</evidence>
<feature type="transmembrane region" description="Helical" evidence="7">
    <location>
        <begin position="266"/>
        <end position="282"/>
    </location>
</feature>
<dbReference type="PANTHER" id="PTHR42751">
    <property type="entry name" value="SODIUM/HYDROGEN EXCHANGER FAMILY/TRKA DOMAIN PROTEIN"/>
    <property type="match status" value="1"/>
</dbReference>
<comment type="subcellular location">
    <subcellularLocation>
        <location evidence="1">Membrane</location>
        <topology evidence="1">Multi-pass membrane protein</topology>
    </subcellularLocation>
</comment>
<keyword evidence="6 7" id="KW-0472">Membrane</keyword>
<evidence type="ECO:0000259" key="8">
    <source>
        <dbReference type="Pfam" id="PF00999"/>
    </source>
</evidence>
<gene>
    <name evidence="9" type="ORF">GCM10022402_33340</name>
</gene>
<dbReference type="InterPro" id="IPR038770">
    <property type="entry name" value="Na+/solute_symporter_sf"/>
</dbReference>
<feature type="domain" description="Cation/H+ exchanger transmembrane" evidence="8">
    <location>
        <begin position="18"/>
        <end position="367"/>
    </location>
</feature>
<keyword evidence="3" id="KW-0813">Transport</keyword>
<comment type="similarity">
    <text evidence="2">Belongs to the monovalent cation:proton antiporter 2 (CPA2) transporter (TC 2.A.37) family.</text>
</comment>
<evidence type="ECO:0000256" key="1">
    <source>
        <dbReference type="ARBA" id="ARBA00004141"/>
    </source>
</evidence>
<evidence type="ECO:0000256" key="2">
    <source>
        <dbReference type="ARBA" id="ARBA00005551"/>
    </source>
</evidence>
<dbReference type="Proteomes" id="UP001500908">
    <property type="component" value="Unassembled WGS sequence"/>
</dbReference>
<keyword evidence="4 7" id="KW-0812">Transmembrane</keyword>
<feature type="transmembrane region" description="Helical" evidence="7">
    <location>
        <begin position="218"/>
        <end position="236"/>
    </location>
</feature>
<feature type="transmembrane region" description="Helical" evidence="7">
    <location>
        <begin position="324"/>
        <end position="345"/>
    </location>
</feature>
<protein>
    <submittedName>
        <fullName evidence="9">Cation:proton antiporter</fullName>
    </submittedName>
</protein>
<evidence type="ECO:0000256" key="6">
    <source>
        <dbReference type="ARBA" id="ARBA00023136"/>
    </source>
</evidence>